<protein>
    <submittedName>
        <fullName evidence="11">Uncharacterized protein</fullName>
    </submittedName>
</protein>
<keyword evidence="5 7" id="KW-0863">Zinc-finger</keyword>
<comment type="similarity">
    <text evidence="2">Belongs to the TRIM/RBCC family.</text>
</comment>
<keyword evidence="6" id="KW-0862">Zinc</keyword>
<dbReference type="Gene3D" id="2.60.120.920">
    <property type="match status" value="1"/>
</dbReference>
<dbReference type="PROSITE" id="PS50089">
    <property type="entry name" value="ZF_RING_2"/>
    <property type="match status" value="1"/>
</dbReference>
<evidence type="ECO:0000256" key="5">
    <source>
        <dbReference type="ARBA" id="ARBA00022771"/>
    </source>
</evidence>
<organism evidence="11">
    <name type="scientific">Ailuropoda melanoleuca</name>
    <name type="common">Giant panda</name>
    <dbReference type="NCBI Taxonomy" id="9646"/>
    <lineage>
        <taxon>Eukaryota</taxon>
        <taxon>Metazoa</taxon>
        <taxon>Chordata</taxon>
        <taxon>Craniata</taxon>
        <taxon>Vertebrata</taxon>
        <taxon>Euteleostomi</taxon>
        <taxon>Mammalia</taxon>
        <taxon>Eutheria</taxon>
        <taxon>Laurasiatheria</taxon>
        <taxon>Carnivora</taxon>
        <taxon>Caniformia</taxon>
        <taxon>Ursidae</taxon>
        <taxon>Ailuropoda</taxon>
    </lineage>
</organism>
<keyword evidence="3" id="KW-0963">Cytoplasm</keyword>
<reference evidence="11" key="1">
    <citation type="journal article" date="2010" name="Nature">
        <title>The sequence and de novo assembly of the giant panda genome.</title>
        <authorList>
            <person name="Li R."/>
            <person name="Fan W."/>
            <person name="Tian G."/>
            <person name="Zhu H."/>
            <person name="He L."/>
            <person name="Cai J."/>
            <person name="Huang Q."/>
            <person name="Cai Q."/>
            <person name="Li B."/>
            <person name="Bai Y."/>
            <person name="Zhang Z."/>
            <person name="Zhang Y."/>
            <person name="Wang W."/>
            <person name="Li J."/>
            <person name="Wei F."/>
            <person name="Li H."/>
            <person name="Jian M."/>
            <person name="Li J."/>
            <person name="Zhang Z."/>
            <person name="Nielsen R."/>
            <person name="Li D."/>
            <person name="Gu W."/>
            <person name="Yang Z."/>
            <person name="Xuan Z."/>
            <person name="Ryder O.A."/>
            <person name="Leung F.C."/>
            <person name="Zhou Y."/>
            <person name="Cao J."/>
            <person name="Sun X."/>
            <person name="Fu Y."/>
            <person name="Fang X."/>
            <person name="Guo X."/>
            <person name="Wang B."/>
            <person name="Hou R."/>
            <person name="Shen F."/>
            <person name="Mu B."/>
            <person name="Ni P."/>
            <person name="Lin R."/>
            <person name="Qian W."/>
            <person name="Wang G."/>
            <person name="Yu C."/>
            <person name="Nie W."/>
            <person name="Wang J."/>
            <person name="Wu Z."/>
            <person name="Liang H."/>
            <person name="Min J."/>
            <person name="Wu Q."/>
            <person name="Cheng S."/>
            <person name="Ruan J."/>
            <person name="Wang M."/>
            <person name="Shi Z."/>
            <person name="Wen M."/>
            <person name="Liu B."/>
            <person name="Ren X."/>
            <person name="Zheng H."/>
            <person name="Dong D."/>
            <person name="Cook K."/>
            <person name="Shan G."/>
            <person name="Zhang H."/>
            <person name="Kosiol C."/>
            <person name="Xie X."/>
            <person name="Lu Z."/>
            <person name="Zheng H."/>
            <person name="Li Y."/>
            <person name="Steiner C.C."/>
            <person name="Lam T.T."/>
            <person name="Lin S."/>
            <person name="Zhang Q."/>
            <person name="Li G."/>
            <person name="Tian J."/>
            <person name="Gong T."/>
            <person name="Liu H."/>
            <person name="Zhang D."/>
            <person name="Fang L."/>
            <person name="Ye C."/>
            <person name="Zhang J."/>
            <person name="Hu W."/>
            <person name="Xu A."/>
            <person name="Ren Y."/>
            <person name="Zhang G."/>
            <person name="Bruford M.W."/>
            <person name="Li Q."/>
            <person name="Ma L."/>
            <person name="Guo Y."/>
            <person name="An N."/>
            <person name="Hu Y."/>
            <person name="Zheng Y."/>
            <person name="Shi Y."/>
            <person name="Li Z."/>
            <person name="Liu Q."/>
            <person name="Chen Y."/>
            <person name="Zhao J."/>
            <person name="Qu N."/>
            <person name="Zhao S."/>
            <person name="Tian F."/>
            <person name="Wang X."/>
            <person name="Wang H."/>
            <person name="Xu L."/>
            <person name="Liu X."/>
            <person name="Vinar T."/>
            <person name="Wang Y."/>
            <person name="Lam T.W."/>
            <person name="Yiu S.M."/>
            <person name="Liu S."/>
            <person name="Zhang H."/>
            <person name="Li D."/>
            <person name="Huang Y."/>
            <person name="Wang X."/>
            <person name="Yang G."/>
            <person name="Jiang Z."/>
            <person name="Wang J."/>
            <person name="Qin N."/>
            <person name="Li L."/>
            <person name="Li J."/>
            <person name="Bolund L."/>
            <person name="Kristiansen K."/>
            <person name="Wong G.K."/>
            <person name="Olson M."/>
            <person name="Zhang X."/>
            <person name="Li S."/>
            <person name="Yang H."/>
            <person name="Wang J."/>
            <person name="Wang J."/>
        </authorList>
    </citation>
    <scope>NUCLEOTIDE SEQUENCE [LARGE SCALE GENOMIC DNA]</scope>
</reference>
<dbReference type="InterPro" id="IPR043136">
    <property type="entry name" value="B30.2/SPRY_sf"/>
</dbReference>
<dbReference type="FunFam" id="2.60.120.920:FF:000044">
    <property type="entry name" value="Tripartite motif-containing protein 10"/>
    <property type="match status" value="1"/>
</dbReference>
<evidence type="ECO:0000256" key="7">
    <source>
        <dbReference type="PROSITE-ProRule" id="PRU00024"/>
    </source>
</evidence>
<evidence type="ECO:0000256" key="6">
    <source>
        <dbReference type="ARBA" id="ARBA00022833"/>
    </source>
</evidence>
<dbReference type="GO" id="GO:0005737">
    <property type="term" value="C:cytoplasm"/>
    <property type="evidence" value="ECO:0007669"/>
    <property type="project" value="UniProtKB-SubCell"/>
</dbReference>
<dbReference type="EMBL" id="GL194541">
    <property type="protein sequence ID" value="EFB22299.1"/>
    <property type="molecule type" value="Genomic_DNA"/>
</dbReference>
<feature type="domain" description="B box-type" evidence="9">
    <location>
        <begin position="94"/>
        <end position="135"/>
    </location>
</feature>
<feature type="domain" description="B30.2/SPRY" evidence="10">
    <location>
        <begin position="421"/>
        <end position="615"/>
    </location>
</feature>
<dbReference type="Pfam" id="PF00643">
    <property type="entry name" value="zf-B_box"/>
    <property type="match status" value="1"/>
</dbReference>
<name>D2I4S2_AILME</name>
<dbReference type="Pfam" id="PF00622">
    <property type="entry name" value="SPRY"/>
    <property type="match status" value="1"/>
</dbReference>
<evidence type="ECO:0000256" key="1">
    <source>
        <dbReference type="ARBA" id="ARBA00004496"/>
    </source>
</evidence>
<dbReference type="InterPro" id="IPR017907">
    <property type="entry name" value="Znf_RING_CS"/>
</dbReference>
<dbReference type="AlphaFoldDB" id="D2I4S2"/>
<proteinExistence type="inferred from homology"/>
<sequence length="642" mass="71679">MASAASVTSLADEVNCPICQGTLREPVTIDCGHNFCRGCLTRYCEVPGPEPEEALACPLCKEPFRAGSFRPNWQLASVVENIERLRLVSTPGSDEADMCREHGEKIYFFCEDDEAQLCALCREAGEHRAHTVRFLDAAAEPYRVGAGPRGPGTVQAGAPGVPPNRAPCRFPTASTYRGARTGAAEAVWNGRGSAVGQAGARGRRRPGTVVQTNVMCVDACVAAARAVREEQIQKCLECLRKEREEIQRIQSRENQRIQVLLCQVATKRQKVIFEFAHLSQFLEEQQSVLLAQLEKLDGDILKQREAFDVLVGEEICRFSSLISELEEKHGRPARGLLTDIRSTLIRQTFMNVHAFPWAAAHAWAVGCETRKCRKPEAVSPELGQRIRDFPQQAVPLQREMKMFLVLSSLTAVVGDKCALTLLCILLTEKLWFELDYEPADICLDPQTSHPKLLLSEDQRKAQFSYKWQNSPDSPERFDRATCVLAHCGFTDGRHTWLVTVDLAHGGSCTVGVVSEDVSRKGELRLRPEEGVWAVRLAWGFVSALGSFPTRLALRESPRQVRVSLDYEVGWVTFVNAVSQEPIYTFTASFTRKVFPFFGLWGRGSSFSKDEGSQTCSFEERFSWADREPGRLVVTGRMKTNRN</sequence>
<dbReference type="InterPro" id="IPR001870">
    <property type="entry name" value="B30.2/SPRY"/>
</dbReference>
<dbReference type="SMART" id="SM00184">
    <property type="entry name" value="RING"/>
    <property type="match status" value="1"/>
</dbReference>
<dbReference type="SUPFAM" id="SSF57845">
    <property type="entry name" value="B-box zinc-binding domain"/>
    <property type="match status" value="1"/>
</dbReference>
<dbReference type="InterPro" id="IPR013083">
    <property type="entry name" value="Znf_RING/FYVE/PHD"/>
</dbReference>
<dbReference type="SUPFAM" id="SSF49899">
    <property type="entry name" value="Concanavalin A-like lectins/glucanases"/>
    <property type="match status" value="1"/>
</dbReference>
<dbReference type="SUPFAM" id="SSF57850">
    <property type="entry name" value="RING/U-box"/>
    <property type="match status" value="1"/>
</dbReference>
<evidence type="ECO:0000259" key="9">
    <source>
        <dbReference type="PROSITE" id="PS50119"/>
    </source>
</evidence>
<dbReference type="InterPro" id="IPR013320">
    <property type="entry name" value="ConA-like_dom_sf"/>
</dbReference>
<dbReference type="SMART" id="SM00449">
    <property type="entry name" value="SPRY"/>
    <property type="match status" value="1"/>
</dbReference>
<dbReference type="InterPro" id="IPR003879">
    <property type="entry name" value="Butyrophylin_SPRY"/>
</dbReference>
<evidence type="ECO:0000256" key="2">
    <source>
        <dbReference type="ARBA" id="ARBA00008518"/>
    </source>
</evidence>
<dbReference type="GO" id="GO:0045087">
    <property type="term" value="P:innate immune response"/>
    <property type="evidence" value="ECO:0007669"/>
    <property type="project" value="UniProtKB-ARBA"/>
</dbReference>
<dbReference type="InterPro" id="IPR006574">
    <property type="entry name" value="PRY"/>
</dbReference>
<evidence type="ECO:0000259" key="8">
    <source>
        <dbReference type="PROSITE" id="PS50089"/>
    </source>
</evidence>
<dbReference type="PROSITE" id="PS50188">
    <property type="entry name" value="B302_SPRY"/>
    <property type="match status" value="1"/>
</dbReference>
<evidence type="ECO:0000259" key="10">
    <source>
        <dbReference type="PROSITE" id="PS50188"/>
    </source>
</evidence>
<dbReference type="PANTHER" id="PTHR24103">
    <property type="entry name" value="E3 UBIQUITIN-PROTEIN LIGASE TRIM"/>
    <property type="match status" value="1"/>
</dbReference>
<dbReference type="InterPro" id="IPR003877">
    <property type="entry name" value="SPRY_dom"/>
</dbReference>
<dbReference type="GO" id="GO:0008270">
    <property type="term" value="F:zinc ion binding"/>
    <property type="evidence" value="ECO:0007669"/>
    <property type="project" value="UniProtKB-KW"/>
</dbReference>
<evidence type="ECO:0000313" key="11">
    <source>
        <dbReference type="EMBL" id="EFB22299.1"/>
    </source>
</evidence>
<dbReference type="PRINTS" id="PR01407">
    <property type="entry name" value="BUTYPHLNCDUF"/>
</dbReference>
<dbReference type="Gene3D" id="3.30.160.60">
    <property type="entry name" value="Classic Zinc Finger"/>
    <property type="match status" value="1"/>
</dbReference>
<feature type="domain" description="RING-type" evidence="8">
    <location>
        <begin position="16"/>
        <end position="61"/>
    </location>
</feature>
<dbReference type="PROSITE" id="PS50119">
    <property type="entry name" value="ZF_BBOX"/>
    <property type="match status" value="1"/>
</dbReference>
<dbReference type="InterPro" id="IPR000315">
    <property type="entry name" value="Znf_B-box"/>
</dbReference>
<keyword evidence="4" id="KW-0479">Metal-binding</keyword>
<dbReference type="SMART" id="SM00336">
    <property type="entry name" value="BBOX"/>
    <property type="match status" value="1"/>
</dbReference>
<dbReference type="CDD" id="cd15827">
    <property type="entry name" value="SPRY_PRY_TRIM10"/>
    <property type="match status" value="1"/>
</dbReference>
<comment type="subcellular location">
    <subcellularLocation>
        <location evidence="1">Cytoplasm</location>
    </subcellularLocation>
</comment>
<dbReference type="Pfam" id="PF13765">
    <property type="entry name" value="PRY"/>
    <property type="match status" value="1"/>
</dbReference>
<gene>
    <name evidence="11" type="ORF">PANDA_020622</name>
</gene>
<dbReference type="Gene3D" id="3.30.40.10">
    <property type="entry name" value="Zinc/RING finger domain, C3HC4 (zinc finger)"/>
    <property type="match status" value="1"/>
</dbReference>
<evidence type="ECO:0000256" key="4">
    <source>
        <dbReference type="ARBA" id="ARBA00022723"/>
    </source>
</evidence>
<dbReference type="PROSITE" id="PS00518">
    <property type="entry name" value="ZF_RING_1"/>
    <property type="match status" value="1"/>
</dbReference>
<accession>D2I4S2</accession>
<dbReference type="InParanoid" id="D2I4S2"/>
<dbReference type="SMART" id="SM00589">
    <property type="entry name" value="PRY"/>
    <property type="match status" value="1"/>
</dbReference>
<dbReference type="InterPro" id="IPR001841">
    <property type="entry name" value="Znf_RING"/>
</dbReference>
<dbReference type="Pfam" id="PF15227">
    <property type="entry name" value="zf-C3HC4_4"/>
    <property type="match status" value="1"/>
</dbReference>
<evidence type="ECO:0000256" key="3">
    <source>
        <dbReference type="ARBA" id="ARBA00022490"/>
    </source>
</evidence>
<dbReference type="InterPro" id="IPR050143">
    <property type="entry name" value="TRIM/RBCC"/>
</dbReference>